<evidence type="ECO:0000313" key="12">
    <source>
        <dbReference type="Proteomes" id="UP000050501"/>
    </source>
</evidence>
<dbReference type="STRING" id="229921.ADN01_17550"/>
<evidence type="ECO:0000256" key="10">
    <source>
        <dbReference type="SAM" id="Phobius"/>
    </source>
</evidence>
<protein>
    <submittedName>
        <fullName evidence="11">ABC transporter permease</fullName>
    </submittedName>
</protein>
<evidence type="ECO:0000256" key="4">
    <source>
        <dbReference type="ARBA" id="ARBA00022519"/>
    </source>
</evidence>
<dbReference type="RefSeq" id="WP_062417078.1">
    <property type="nucleotide sequence ID" value="NZ_DF967974.1"/>
</dbReference>
<evidence type="ECO:0000256" key="9">
    <source>
        <dbReference type="ARBA" id="ARBA00037998"/>
    </source>
</evidence>
<proteinExistence type="inferred from homology"/>
<evidence type="ECO:0000256" key="5">
    <source>
        <dbReference type="ARBA" id="ARBA00022692"/>
    </source>
</evidence>
<name>A0A0P6X607_9CHLR</name>
<organism evidence="11 12">
    <name type="scientific">Levilinea saccharolytica</name>
    <dbReference type="NCBI Taxonomy" id="229921"/>
    <lineage>
        <taxon>Bacteria</taxon>
        <taxon>Bacillati</taxon>
        <taxon>Chloroflexota</taxon>
        <taxon>Anaerolineae</taxon>
        <taxon>Anaerolineales</taxon>
        <taxon>Anaerolineaceae</taxon>
        <taxon>Levilinea</taxon>
    </lineage>
</organism>
<dbReference type="InterPro" id="IPR052157">
    <property type="entry name" value="BCAA_transport_permease"/>
</dbReference>
<dbReference type="GO" id="GO:0015808">
    <property type="term" value="P:L-alanine transport"/>
    <property type="evidence" value="ECO:0007669"/>
    <property type="project" value="TreeGrafter"/>
</dbReference>
<feature type="transmembrane region" description="Helical" evidence="10">
    <location>
        <begin position="12"/>
        <end position="32"/>
    </location>
</feature>
<keyword evidence="6" id="KW-0029">Amino-acid transport</keyword>
<keyword evidence="7 10" id="KW-1133">Transmembrane helix</keyword>
<keyword evidence="3" id="KW-1003">Cell membrane</keyword>
<dbReference type="GO" id="GO:0042941">
    <property type="term" value="P:D-alanine transmembrane transport"/>
    <property type="evidence" value="ECO:0007669"/>
    <property type="project" value="TreeGrafter"/>
</dbReference>
<feature type="transmembrane region" description="Helical" evidence="10">
    <location>
        <begin position="265"/>
        <end position="283"/>
    </location>
</feature>
<dbReference type="InterPro" id="IPR001851">
    <property type="entry name" value="ABC_transp_permease"/>
</dbReference>
<comment type="subcellular location">
    <subcellularLocation>
        <location evidence="1">Cell membrane</location>
        <topology evidence="1">Multi-pass membrane protein</topology>
    </subcellularLocation>
</comment>
<keyword evidence="2" id="KW-0813">Transport</keyword>
<dbReference type="Proteomes" id="UP000050501">
    <property type="component" value="Unassembled WGS sequence"/>
</dbReference>
<reference evidence="11 12" key="1">
    <citation type="submission" date="2015-07" db="EMBL/GenBank/DDBJ databases">
        <title>Genome sequence of Levilinea saccharolytica DSM 16555.</title>
        <authorList>
            <person name="Hemp J."/>
            <person name="Ward L.M."/>
            <person name="Pace L.A."/>
            <person name="Fischer W.W."/>
        </authorList>
    </citation>
    <scope>NUCLEOTIDE SEQUENCE [LARGE SCALE GENOMIC DNA]</scope>
    <source>
        <strain evidence="11 12">KIBI-1</strain>
    </source>
</reference>
<sequence>MELFFQQIVSGISIGAVYSLLAVGYALVYSVYNFTNWAFDAFMAFGAFMAFYAISLFFMPFWAAALISIVLTIVLSVGSERLAYRPLRLRKAPRLFMMISAMGANLMIVNLLNLIFGGSFRRFPVDAAKPFFIGNVSIGRMDLLAGAISFAILALLWWFLYRTKPGLGVRASSIDIMTASLMGVNNDAVAFIIFAVTGALSSVAGVFYGIKYAVFPYMGLVTIKAMIASIVGGLGSLPGAVVGSLILGVLETLVAGYISSTYRDLFSFLFLVIILLFFPNGLMGKSGDEKL</sequence>
<feature type="transmembrane region" description="Helical" evidence="10">
    <location>
        <begin position="188"/>
        <end position="208"/>
    </location>
</feature>
<evidence type="ECO:0000256" key="2">
    <source>
        <dbReference type="ARBA" id="ARBA00022448"/>
    </source>
</evidence>
<dbReference type="Pfam" id="PF02653">
    <property type="entry name" value="BPD_transp_2"/>
    <property type="match status" value="1"/>
</dbReference>
<dbReference type="GO" id="GO:0015192">
    <property type="term" value="F:L-phenylalanine transmembrane transporter activity"/>
    <property type="evidence" value="ECO:0007669"/>
    <property type="project" value="TreeGrafter"/>
</dbReference>
<evidence type="ECO:0000256" key="1">
    <source>
        <dbReference type="ARBA" id="ARBA00004651"/>
    </source>
</evidence>
<feature type="transmembrane region" description="Helical" evidence="10">
    <location>
        <begin position="241"/>
        <end position="259"/>
    </location>
</feature>
<dbReference type="GO" id="GO:0005886">
    <property type="term" value="C:plasma membrane"/>
    <property type="evidence" value="ECO:0007669"/>
    <property type="project" value="UniProtKB-SubCell"/>
</dbReference>
<dbReference type="AlphaFoldDB" id="A0A0P6X607"/>
<gene>
    <name evidence="11" type="ORF">ADN01_17550</name>
</gene>
<dbReference type="EMBL" id="LGCM01000065">
    <property type="protein sequence ID" value="KPL75643.1"/>
    <property type="molecule type" value="Genomic_DNA"/>
</dbReference>
<evidence type="ECO:0000256" key="7">
    <source>
        <dbReference type="ARBA" id="ARBA00022989"/>
    </source>
</evidence>
<evidence type="ECO:0000256" key="6">
    <source>
        <dbReference type="ARBA" id="ARBA00022970"/>
    </source>
</evidence>
<dbReference type="PANTHER" id="PTHR11795">
    <property type="entry name" value="BRANCHED-CHAIN AMINO ACID TRANSPORT SYSTEM PERMEASE PROTEIN LIVH"/>
    <property type="match status" value="1"/>
</dbReference>
<dbReference type="CDD" id="cd06582">
    <property type="entry name" value="TM_PBP1_LivH_like"/>
    <property type="match status" value="1"/>
</dbReference>
<comment type="caution">
    <text evidence="11">The sequence shown here is derived from an EMBL/GenBank/DDBJ whole genome shotgun (WGS) entry which is preliminary data.</text>
</comment>
<keyword evidence="12" id="KW-1185">Reference proteome</keyword>
<evidence type="ECO:0000256" key="3">
    <source>
        <dbReference type="ARBA" id="ARBA00022475"/>
    </source>
</evidence>
<dbReference type="PANTHER" id="PTHR11795:SF371">
    <property type="entry name" value="HIGH-AFFINITY BRANCHED-CHAIN AMINO ACID TRANSPORT SYSTEM PERMEASE PROTEIN LIVH"/>
    <property type="match status" value="1"/>
</dbReference>
<feature type="transmembrane region" description="Helical" evidence="10">
    <location>
        <begin position="44"/>
        <end position="75"/>
    </location>
</feature>
<keyword evidence="8 10" id="KW-0472">Membrane</keyword>
<feature type="transmembrane region" description="Helical" evidence="10">
    <location>
        <begin position="95"/>
        <end position="116"/>
    </location>
</feature>
<keyword evidence="5 10" id="KW-0812">Transmembrane</keyword>
<evidence type="ECO:0000256" key="8">
    <source>
        <dbReference type="ARBA" id="ARBA00023136"/>
    </source>
</evidence>
<comment type="similarity">
    <text evidence="9">Belongs to the binding-protein-dependent transport system permease family. LivHM subfamily.</text>
</comment>
<dbReference type="GO" id="GO:0015190">
    <property type="term" value="F:L-leucine transmembrane transporter activity"/>
    <property type="evidence" value="ECO:0007669"/>
    <property type="project" value="TreeGrafter"/>
</dbReference>
<feature type="transmembrane region" description="Helical" evidence="10">
    <location>
        <begin position="143"/>
        <end position="161"/>
    </location>
</feature>
<dbReference type="OrthoDB" id="9807115at2"/>
<dbReference type="GO" id="GO:0015188">
    <property type="term" value="F:L-isoleucine transmembrane transporter activity"/>
    <property type="evidence" value="ECO:0007669"/>
    <property type="project" value="TreeGrafter"/>
</dbReference>
<dbReference type="GO" id="GO:1903806">
    <property type="term" value="P:L-isoleucine import across plasma membrane"/>
    <property type="evidence" value="ECO:0007669"/>
    <property type="project" value="TreeGrafter"/>
</dbReference>
<accession>A0A0P6X607</accession>
<dbReference type="GO" id="GO:0005304">
    <property type="term" value="F:L-valine transmembrane transporter activity"/>
    <property type="evidence" value="ECO:0007669"/>
    <property type="project" value="TreeGrafter"/>
</dbReference>
<evidence type="ECO:0000313" key="11">
    <source>
        <dbReference type="EMBL" id="KPL75643.1"/>
    </source>
</evidence>
<keyword evidence="4" id="KW-0997">Cell inner membrane</keyword>